<protein>
    <submittedName>
        <fullName evidence="1">Uncharacterized protein</fullName>
    </submittedName>
</protein>
<dbReference type="Proteomes" id="UP001500456">
    <property type="component" value="Unassembled WGS sequence"/>
</dbReference>
<sequence>MFKVRFAFRPARSRIPLADLTLGTGLPHATVRRPTLELVEARWSFNGGPSEAKCLLAPPEPGPAPAKP</sequence>
<organism evidence="1 2">
    <name type="scientific">Streptomyces plumbiresistens</name>
    <dbReference type="NCBI Taxonomy" id="511811"/>
    <lineage>
        <taxon>Bacteria</taxon>
        <taxon>Bacillati</taxon>
        <taxon>Actinomycetota</taxon>
        <taxon>Actinomycetes</taxon>
        <taxon>Kitasatosporales</taxon>
        <taxon>Streptomycetaceae</taxon>
        <taxon>Streptomyces</taxon>
    </lineage>
</organism>
<gene>
    <name evidence="1" type="ORF">GCM10022232_39830</name>
</gene>
<evidence type="ECO:0000313" key="1">
    <source>
        <dbReference type="EMBL" id="GAA3998518.1"/>
    </source>
</evidence>
<comment type="caution">
    <text evidence="1">The sequence shown here is derived from an EMBL/GenBank/DDBJ whole genome shotgun (WGS) entry which is preliminary data.</text>
</comment>
<keyword evidence="2" id="KW-1185">Reference proteome</keyword>
<reference evidence="2" key="1">
    <citation type="journal article" date="2019" name="Int. J. Syst. Evol. Microbiol.">
        <title>The Global Catalogue of Microorganisms (GCM) 10K type strain sequencing project: providing services to taxonomists for standard genome sequencing and annotation.</title>
        <authorList>
            <consortium name="The Broad Institute Genomics Platform"/>
            <consortium name="The Broad Institute Genome Sequencing Center for Infectious Disease"/>
            <person name="Wu L."/>
            <person name="Ma J."/>
        </authorList>
    </citation>
    <scope>NUCLEOTIDE SEQUENCE [LARGE SCALE GENOMIC DNA]</scope>
    <source>
        <strain evidence="2">JCM 16924</strain>
    </source>
</reference>
<evidence type="ECO:0000313" key="2">
    <source>
        <dbReference type="Proteomes" id="UP001500456"/>
    </source>
</evidence>
<name>A0ABP7RJL5_9ACTN</name>
<proteinExistence type="predicted"/>
<accession>A0ABP7RJL5</accession>
<dbReference type="EMBL" id="BAAAZX010000010">
    <property type="protein sequence ID" value="GAA3998518.1"/>
    <property type="molecule type" value="Genomic_DNA"/>
</dbReference>